<organism evidence="4 5">
    <name type="scientific">Manihot esculenta</name>
    <name type="common">Cassava</name>
    <name type="synonym">Jatropha manihot</name>
    <dbReference type="NCBI Taxonomy" id="3983"/>
    <lineage>
        <taxon>Eukaryota</taxon>
        <taxon>Viridiplantae</taxon>
        <taxon>Streptophyta</taxon>
        <taxon>Embryophyta</taxon>
        <taxon>Tracheophyta</taxon>
        <taxon>Spermatophyta</taxon>
        <taxon>Magnoliopsida</taxon>
        <taxon>eudicotyledons</taxon>
        <taxon>Gunneridae</taxon>
        <taxon>Pentapetalae</taxon>
        <taxon>rosids</taxon>
        <taxon>fabids</taxon>
        <taxon>Malpighiales</taxon>
        <taxon>Euphorbiaceae</taxon>
        <taxon>Crotonoideae</taxon>
        <taxon>Manihoteae</taxon>
        <taxon>Manihot</taxon>
    </lineage>
</organism>
<dbReference type="Gene3D" id="1.10.150.50">
    <property type="entry name" value="Transcription Factor, Ets-1"/>
    <property type="match status" value="1"/>
</dbReference>
<feature type="compositionally biased region" description="Polar residues" evidence="2">
    <location>
        <begin position="235"/>
        <end position="245"/>
    </location>
</feature>
<dbReference type="STRING" id="3983.A0A2C9VNU9"/>
<dbReference type="EMBL" id="CM004392">
    <property type="protein sequence ID" value="OAY47451.1"/>
    <property type="molecule type" value="Genomic_DNA"/>
</dbReference>
<dbReference type="Proteomes" id="UP000091857">
    <property type="component" value="Chromosome 6"/>
</dbReference>
<dbReference type="PANTHER" id="PTHR10627">
    <property type="entry name" value="SCP160"/>
    <property type="match status" value="1"/>
</dbReference>
<feature type="region of interest" description="Disordered" evidence="2">
    <location>
        <begin position="225"/>
        <end position="245"/>
    </location>
</feature>
<gene>
    <name evidence="4" type="ORF">MANES_06G080500v8</name>
</gene>
<reference evidence="5" key="1">
    <citation type="journal article" date="2016" name="Nat. Biotechnol.">
        <title>Sequencing wild and cultivated cassava and related species reveals extensive interspecific hybridization and genetic diversity.</title>
        <authorList>
            <person name="Bredeson J.V."/>
            <person name="Lyons J.B."/>
            <person name="Prochnik S.E."/>
            <person name="Wu G.A."/>
            <person name="Ha C.M."/>
            <person name="Edsinger-Gonzales E."/>
            <person name="Grimwood J."/>
            <person name="Schmutz J."/>
            <person name="Rabbi I.Y."/>
            <person name="Egesi C."/>
            <person name="Nauluvula P."/>
            <person name="Lebot V."/>
            <person name="Ndunguru J."/>
            <person name="Mkamilo G."/>
            <person name="Bart R.S."/>
            <person name="Setter T.L."/>
            <person name="Gleadow R.M."/>
            <person name="Kulakow P."/>
            <person name="Ferguson M.E."/>
            <person name="Rounsley S."/>
            <person name="Rokhsar D.S."/>
        </authorList>
    </citation>
    <scope>NUCLEOTIDE SEQUENCE [LARGE SCALE GENOMIC DNA]</scope>
    <source>
        <strain evidence="5">cv. AM560-2</strain>
    </source>
</reference>
<evidence type="ECO:0000313" key="4">
    <source>
        <dbReference type="EMBL" id="OAY47451.1"/>
    </source>
</evidence>
<dbReference type="InterPro" id="IPR001660">
    <property type="entry name" value="SAM"/>
</dbReference>
<dbReference type="OrthoDB" id="539213at2759"/>
<dbReference type="InterPro" id="IPR013761">
    <property type="entry name" value="SAM/pointed_sf"/>
</dbReference>
<feature type="region of interest" description="Disordered" evidence="2">
    <location>
        <begin position="78"/>
        <end position="99"/>
    </location>
</feature>
<dbReference type="PROSITE" id="PS50105">
    <property type="entry name" value="SAM_DOMAIN"/>
    <property type="match status" value="1"/>
</dbReference>
<name>A0A2C9VNU9_MANES</name>
<evidence type="ECO:0000256" key="2">
    <source>
        <dbReference type="SAM" id="MobiDB-lite"/>
    </source>
</evidence>
<dbReference type="Gramene" id="Manes.06G080500.1.v8.1">
    <property type="protein sequence ID" value="Manes.06G080500.1.v8.1.CDS.1"/>
    <property type="gene ID" value="Manes.06G080500.v8.1"/>
</dbReference>
<evidence type="ECO:0000256" key="1">
    <source>
        <dbReference type="ARBA" id="ARBA00022737"/>
    </source>
</evidence>
<sequence>MLVLSMNSKRQRRPNVRLGEIGDVPAAFACGFYQKTEENLGHKSYEIDVLNPNDSAHSHLYGFAMQNSPECVVLGPGVSPRIPVDSPQNRENKNPNSSKSAFELVKSDEIDMTNNLNFGTITRKCRVMKRRGRSIKGTSNVFGSTWSSKLNPQLRNEDSKECSVKEFVTFTSDECSKECSVKEFVRFTSDECNDYYPDNGFKDLSDHEIPATSKEVCEFNMDEPAHDTRQHRNSNESWQGDTCNEGNNVSPISNHMWDEMKLGGGDVNTVTRWLEDQGFGKYAGIFEVHEVDEEVLPLLTLEDLKEIGVFAVGPRRKLYTAIQQLRKGGISACQHIQMKM</sequence>
<dbReference type="Pfam" id="PF00536">
    <property type="entry name" value="SAM_1"/>
    <property type="match status" value="1"/>
</dbReference>
<comment type="caution">
    <text evidence="4">The sequence shown here is derived from an EMBL/GenBank/DDBJ whole genome shotgun (WGS) entry which is preliminary data.</text>
</comment>
<dbReference type="OMA" id="VFAVGPR"/>
<evidence type="ECO:0000313" key="5">
    <source>
        <dbReference type="Proteomes" id="UP000091857"/>
    </source>
</evidence>
<keyword evidence="5" id="KW-1185">Reference proteome</keyword>
<dbReference type="SUPFAM" id="SSF47769">
    <property type="entry name" value="SAM/Pointed domain"/>
    <property type="match status" value="1"/>
</dbReference>
<keyword evidence="1" id="KW-0677">Repeat</keyword>
<dbReference type="SMART" id="SM00454">
    <property type="entry name" value="SAM"/>
    <property type="match status" value="1"/>
</dbReference>
<dbReference type="PANTHER" id="PTHR10627:SF65">
    <property type="entry name" value="SAM DOMAIN-CONTAINING PROTEIN"/>
    <property type="match status" value="1"/>
</dbReference>
<accession>A0A2C9VNU9</accession>
<feature type="domain" description="SAM" evidence="3">
    <location>
        <begin position="265"/>
        <end position="328"/>
    </location>
</feature>
<dbReference type="CDD" id="cd09487">
    <property type="entry name" value="SAM_superfamily"/>
    <property type="match status" value="1"/>
</dbReference>
<dbReference type="Gramene" id="Manes.06G080500.3.v8.1">
    <property type="protein sequence ID" value="Manes.06G080500.3.v8.1.CDS.1"/>
    <property type="gene ID" value="Manes.06G080500.v8.1"/>
</dbReference>
<proteinExistence type="predicted"/>
<evidence type="ECO:0000259" key="3">
    <source>
        <dbReference type="PROSITE" id="PS50105"/>
    </source>
</evidence>
<protein>
    <recommendedName>
        <fullName evidence="3">SAM domain-containing protein</fullName>
    </recommendedName>
</protein>
<dbReference type="AlphaFoldDB" id="A0A2C9VNU9"/>
<feature type="compositionally biased region" description="Basic and acidic residues" evidence="2">
    <location>
        <begin position="225"/>
        <end position="234"/>
    </location>
</feature>